<evidence type="ECO:0000313" key="2">
    <source>
        <dbReference type="Proteomes" id="UP000886595"/>
    </source>
</evidence>
<gene>
    <name evidence="1" type="ORF">Bca52824_092870</name>
</gene>
<organism evidence="1 2">
    <name type="scientific">Brassica carinata</name>
    <name type="common">Ethiopian mustard</name>
    <name type="synonym">Abyssinian cabbage</name>
    <dbReference type="NCBI Taxonomy" id="52824"/>
    <lineage>
        <taxon>Eukaryota</taxon>
        <taxon>Viridiplantae</taxon>
        <taxon>Streptophyta</taxon>
        <taxon>Embryophyta</taxon>
        <taxon>Tracheophyta</taxon>
        <taxon>Spermatophyta</taxon>
        <taxon>Magnoliopsida</taxon>
        <taxon>eudicotyledons</taxon>
        <taxon>Gunneridae</taxon>
        <taxon>Pentapetalae</taxon>
        <taxon>rosids</taxon>
        <taxon>malvids</taxon>
        <taxon>Brassicales</taxon>
        <taxon>Brassicaceae</taxon>
        <taxon>Brassiceae</taxon>
        <taxon>Brassica</taxon>
    </lineage>
</organism>
<dbReference type="Proteomes" id="UP000886595">
    <property type="component" value="Unassembled WGS sequence"/>
</dbReference>
<reference evidence="1 2" key="1">
    <citation type="submission" date="2020-02" db="EMBL/GenBank/DDBJ databases">
        <authorList>
            <person name="Ma Q."/>
            <person name="Huang Y."/>
            <person name="Song X."/>
            <person name="Pei D."/>
        </authorList>
    </citation>
    <scope>NUCLEOTIDE SEQUENCE [LARGE SCALE GENOMIC DNA]</scope>
    <source>
        <strain evidence="1">Sxm20200214</strain>
        <tissue evidence="1">Leaf</tissue>
    </source>
</reference>
<sequence length="65" mass="7550">MEKSMFLEEVAMGMTLEMVATSRSHWKLCFFTYPLPVKQLTRSLQNTSPSRGHFLAGFPTQNYYL</sequence>
<evidence type="ECO:0000313" key="1">
    <source>
        <dbReference type="EMBL" id="KAG2245270.1"/>
    </source>
</evidence>
<dbReference type="EMBL" id="JAAMPC010000027">
    <property type="protein sequence ID" value="KAG2245270.1"/>
    <property type="molecule type" value="Genomic_DNA"/>
</dbReference>
<protein>
    <submittedName>
        <fullName evidence="1">Uncharacterized protein</fullName>
    </submittedName>
</protein>
<comment type="caution">
    <text evidence="1">The sequence shown here is derived from an EMBL/GenBank/DDBJ whole genome shotgun (WGS) entry which is preliminary data.</text>
</comment>
<proteinExistence type="predicted"/>
<name>A0A8X7P647_BRACI</name>
<keyword evidence="2" id="KW-1185">Reference proteome</keyword>
<accession>A0A8X7P647</accession>
<dbReference type="AlphaFoldDB" id="A0A8X7P647"/>